<feature type="region of interest" description="Disordered" evidence="1">
    <location>
        <begin position="67"/>
        <end position="106"/>
    </location>
</feature>
<dbReference type="Proteomes" id="UP001151760">
    <property type="component" value="Unassembled WGS sequence"/>
</dbReference>
<evidence type="ECO:0000256" key="1">
    <source>
        <dbReference type="SAM" id="MobiDB-lite"/>
    </source>
</evidence>
<evidence type="ECO:0000313" key="3">
    <source>
        <dbReference type="Proteomes" id="UP001151760"/>
    </source>
</evidence>
<protein>
    <submittedName>
        <fullName evidence="2">Uncharacterized protein</fullName>
    </submittedName>
</protein>
<gene>
    <name evidence="2" type="ORF">Tco_0977305</name>
</gene>
<reference evidence="2" key="2">
    <citation type="submission" date="2022-01" db="EMBL/GenBank/DDBJ databases">
        <authorList>
            <person name="Yamashiro T."/>
            <person name="Shiraishi A."/>
            <person name="Satake H."/>
            <person name="Nakayama K."/>
        </authorList>
    </citation>
    <scope>NUCLEOTIDE SEQUENCE</scope>
</reference>
<organism evidence="2 3">
    <name type="scientific">Tanacetum coccineum</name>
    <dbReference type="NCBI Taxonomy" id="301880"/>
    <lineage>
        <taxon>Eukaryota</taxon>
        <taxon>Viridiplantae</taxon>
        <taxon>Streptophyta</taxon>
        <taxon>Embryophyta</taxon>
        <taxon>Tracheophyta</taxon>
        <taxon>Spermatophyta</taxon>
        <taxon>Magnoliopsida</taxon>
        <taxon>eudicotyledons</taxon>
        <taxon>Gunneridae</taxon>
        <taxon>Pentapetalae</taxon>
        <taxon>asterids</taxon>
        <taxon>campanulids</taxon>
        <taxon>Asterales</taxon>
        <taxon>Asteraceae</taxon>
        <taxon>Asteroideae</taxon>
        <taxon>Anthemideae</taxon>
        <taxon>Anthemidinae</taxon>
        <taxon>Tanacetum</taxon>
    </lineage>
</organism>
<comment type="caution">
    <text evidence="2">The sequence shown here is derived from an EMBL/GenBank/DDBJ whole genome shotgun (WGS) entry which is preliminary data.</text>
</comment>
<sequence length="106" mass="12000">MKEYSKHIDWGQVKITKDIMEGYVMPKWADVLDEKMDSWIDDKGKGKNQKVGGTLVGLLKAIDGKKGKKVQRWKGGEAGRKKEAKMAKRQEGELRQKGKDVNAARL</sequence>
<reference evidence="2" key="1">
    <citation type="journal article" date="2022" name="Int. J. Mol. Sci.">
        <title>Draft Genome of Tanacetum Coccineum: Genomic Comparison of Closely Related Tanacetum-Family Plants.</title>
        <authorList>
            <person name="Yamashiro T."/>
            <person name="Shiraishi A."/>
            <person name="Nakayama K."/>
            <person name="Satake H."/>
        </authorList>
    </citation>
    <scope>NUCLEOTIDE SEQUENCE</scope>
</reference>
<accession>A0ABQ5EJR6</accession>
<keyword evidence="3" id="KW-1185">Reference proteome</keyword>
<dbReference type="EMBL" id="BQNB010016381">
    <property type="protein sequence ID" value="GJT51148.1"/>
    <property type="molecule type" value="Genomic_DNA"/>
</dbReference>
<name>A0ABQ5EJR6_9ASTR</name>
<proteinExistence type="predicted"/>
<evidence type="ECO:0000313" key="2">
    <source>
        <dbReference type="EMBL" id="GJT51148.1"/>
    </source>
</evidence>
<feature type="compositionally biased region" description="Basic and acidic residues" evidence="1">
    <location>
        <begin position="74"/>
        <end position="106"/>
    </location>
</feature>